<dbReference type="SUPFAM" id="SSF81606">
    <property type="entry name" value="PP2C-like"/>
    <property type="match status" value="1"/>
</dbReference>
<proteinExistence type="predicted"/>
<evidence type="ECO:0000259" key="2">
    <source>
        <dbReference type="SMART" id="SM00331"/>
    </source>
</evidence>
<dbReference type="GO" id="GO:0016791">
    <property type="term" value="F:phosphatase activity"/>
    <property type="evidence" value="ECO:0007669"/>
    <property type="project" value="TreeGrafter"/>
</dbReference>
<evidence type="ECO:0000256" key="1">
    <source>
        <dbReference type="ARBA" id="ARBA00022801"/>
    </source>
</evidence>
<dbReference type="PANTHER" id="PTHR43156:SF2">
    <property type="entry name" value="STAGE II SPORULATION PROTEIN E"/>
    <property type="match status" value="1"/>
</dbReference>
<gene>
    <name evidence="3" type="ORF">SAMN02745180_02719</name>
</gene>
<dbReference type="InterPro" id="IPR052016">
    <property type="entry name" value="Bact_Sigma-Reg"/>
</dbReference>
<dbReference type="Proteomes" id="UP000184389">
    <property type="component" value="Unassembled WGS sequence"/>
</dbReference>
<organism evidence="3 4">
    <name type="scientific">Sporanaerobacter acetigenes DSM 13106</name>
    <dbReference type="NCBI Taxonomy" id="1123281"/>
    <lineage>
        <taxon>Bacteria</taxon>
        <taxon>Bacillati</taxon>
        <taxon>Bacillota</taxon>
        <taxon>Tissierellia</taxon>
        <taxon>Tissierellales</taxon>
        <taxon>Sporanaerobacteraceae</taxon>
        <taxon>Sporanaerobacter</taxon>
    </lineage>
</organism>
<dbReference type="PANTHER" id="PTHR43156">
    <property type="entry name" value="STAGE II SPORULATION PROTEIN E-RELATED"/>
    <property type="match status" value="1"/>
</dbReference>
<dbReference type="AlphaFoldDB" id="A0A1M5Z456"/>
<dbReference type="SMART" id="SM00331">
    <property type="entry name" value="PP2C_SIG"/>
    <property type="match status" value="1"/>
</dbReference>
<keyword evidence="1" id="KW-0378">Hydrolase</keyword>
<accession>A0A1M5Z456</accession>
<dbReference type="OrthoDB" id="1090916at2"/>
<evidence type="ECO:0000313" key="4">
    <source>
        <dbReference type="Proteomes" id="UP000184389"/>
    </source>
</evidence>
<protein>
    <submittedName>
        <fullName evidence="3">Stage II sporulation protein E (SpoIIE)</fullName>
    </submittedName>
</protein>
<dbReference type="Gene3D" id="3.60.40.10">
    <property type="entry name" value="PPM-type phosphatase domain"/>
    <property type="match status" value="1"/>
</dbReference>
<dbReference type="Pfam" id="PF07228">
    <property type="entry name" value="SpoIIE"/>
    <property type="match status" value="1"/>
</dbReference>
<evidence type="ECO:0000313" key="3">
    <source>
        <dbReference type="EMBL" id="SHI19025.1"/>
    </source>
</evidence>
<keyword evidence="4" id="KW-1185">Reference proteome</keyword>
<feature type="domain" description="PPM-type phosphatase" evidence="2">
    <location>
        <begin position="2"/>
        <end position="218"/>
    </location>
</feature>
<dbReference type="STRING" id="1123281.SAMN02745180_02719"/>
<reference evidence="3 4" key="1">
    <citation type="submission" date="2016-11" db="EMBL/GenBank/DDBJ databases">
        <authorList>
            <person name="Jaros S."/>
            <person name="Januszkiewicz K."/>
            <person name="Wedrychowicz H."/>
        </authorList>
    </citation>
    <scope>NUCLEOTIDE SEQUENCE [LARGE SCALE GENOMIC DNA]</scope>
    <source>
        <strain evidence="3 4">DSM 13106</strain>
    </source>
</reference>
<dbReference type="InterPro" id="IPR001932">
    <property type="entry name" value="PPM-type_phosphatase-like_dom"/>
</dbReference>
<dbReference type="EMBL" id="FQXR01000020">
    <property type="protein sequence ID" value="SHI19025.1"/>
    <property type="molecule type" value="Genomic_DNA"/>
</dbReference>
<sequence length="390" mass="43151">MTYFIDIAHNSLNKDGEELCGDKVEVIRRDKSAIVVMADGLGSGVKANILSTLTSKIAITMLKEGASIYETVDTIINTLPVCKVRKLAYSTFTIAEIQENGEAYLAEYDNPPVYLLREGRLVPLERRETVINGTIVKESNFQLEKGDLLVIISDGVVHAGVGGVLNLGWQWNNVGEYLNRAAMNQKSARKVSRNLIDTCQYLYMDKPGDDTTVVAIKIRDKEVIDLFTGPPKDPLKDKEAVEKFMSGSGKKIVCGGTAAKIVARELGKKVIPNMDFIDPEVPPTAEIDGIDLVTEGVLTLSKTIEKMNRYIDSPYKDNLFESFDKEDGASRLARLLIEDCTHLNLWVGKAVNPAHQNPDFPIDLSIKLKVVNELIKTMEKLGTKVSLTYI</sequence>
<dbReference type="InterPro" id="IPR036457">
    <property type="entry name" value="PPM-type-like_dom_sf"/>
</dbReference>
<name>A0A1M5Z456_9FIRM</name>
<dbReference type="RefSeq" id="WP_072745337.1">
    <property type="nucleotide sequence ID" value="NZ_FQXR01000020.1"/>
</dbReference>